<sequence length="83" mass="9399">MKFSTLLISATVATLAQASPATEQVVAKRSADNVQWWIKTYEGGLDKNAMHDCLNHFNTNSFQNQYWCGGMYWQMGSRLYNSA</sequence>
<organism evidence="1 2">
    <name type="scientific">Pluteus cervinus</name>
    <dbReference type="NCBI Taxonomy" id="181527"/>
    <lineage>
        <taxon>Eukaryota</taxon>
        <taxon>Fungi</taxon>
        <taxon>Dikarya</taxon>
        <taxon>Basidiomycota</taxon>
        <taxon>Agaricomycotina</taxon>
        <taxon>Agaricomycetes</taxon>
        <taxon>Agaricomycetidae</taxon>
        <taxon>Agaricales</taxon>
        <taxon>Pluteineae</taxon>
        <taxon>Pluteaceae</taxon>
        <taxon>Pluteus</taxon>
    </lineage>
</organism>
<protein>
    <submittedName>
        <fullName evidence="1">Uncharacterized protein</fullName>
    </submittedName>
</protein>
<feature type="non-terminal residue" evidence="1">
    <location>
        <position position="83"/>
    </location>
</feature>
<reference evidence="1 2" key="1">
    <citation type="journal article" date="2019" name="Nat. Ecol. Evol.">
        <title>Megaphylogeny resolves global patterns of mushroom evolution.</title>
        <authorList>
            <person name="Varga T."/>
            <person name="Krizsan K."/>
            <person name="Foldi C."/>
            <person name="Dima B."/>
            <person name="Sanchez-Garcia M."/>
            <person name="Sanchez-Ramirez S."/>
            <person name="Szollosi G.J."/>
            <person name="Szarkandi J.G."/>
            <person name="Papp V."/>
            <person name="Albert L."/>
            <person name="Andreopoulos W."/>
            <person name="Angelini C."/>
            <person name="Antonin V."/>
            <person name="Barry K.W."/>
            <person name="Bougher N.L."/>
            <person name="Buchanan P."/>
            <person name="Buyck B."/>
            <person name="Bense V."/>
            <person name="Catcheside P."/>
            <person name="Chovatia M."/>
            <person name="Cooper J."/>
            <person name="Damon W."/>
            <person name="Desjardin D."/>
            <person name="Finy P."/>
            <person name="Geml J."/>
            <person name="Haridas S."/>
            <person name="Hughes K."/>
            <person name="Justo A."/>
            <person name="Karasinski D."/>
            <person name="Kautmanova I."/>
            <person name="Kiss B."/>
            <person name="Kocsube S."/>
            <person name="Kotiranta H."/>
            <person name="LaButti K.M."/>
            <person name="Lechner B.E."/>
            <person name="Liimatainen K."/>
            <person name="Lipzen A."/>
            <person name="Lukacs Z."/>
            <person name="Mihaltcheva S."/>
            <person name="Morgado L.N."/>
            <person name="Niskanen T."/>
            <person name="Noordeloos M.E."/>
            <person name="Ohm R.A."/>
            <person name="Ortiz-Santana B."/>
            <person name="Ovrebo C."/>
            <person name="Racz N."/>
            <person name="Riley R."/>
            <person name="Savchenko A."/>
            <person name="Shiryaev A."/>
            <person name="Soop K."/>
            <person name="Spirin V."/>
            <person name="Szebenyi C."/>
            <person name="Tomsovsky M."/>
            <person name="Tulloss R.E."/>
            <person name="Uehling J."/>
            <person name="Grigoriev I.V."/>
            <person name="Vagvolgyi C."/>
            <person name="Papp T."/>
            <person name="Martin F.M."/>
            <person name="Miettinen O."/>
            <person name="Hibbett D.S."/>
            <person name="Nagy L.G."/>
        </authorList>
    </citation>
    <scope>NUCLEOTIDE SEQUENCE [LARGE SCALE GENOMIC DNA]</scope>
    <source>
        <strain evidence="1 2">NL-1719</strain>
    </source>
</reference>
<evidence type="ECO:0000313" key="2">
    <source>
        <dbReference type="Proteomes" id="UP000308600"/>
    </source>
</evidence>
<gene>
    <name evidence="1" type="ORF">BDN72DRAFT_850397</name>
</gene>
<accession>A0ACD3A502</accession>
<proteinExistence type="predicted"/>
<dbReference type="EMBL" id="ML208753">
    <property type="protein sequence ID" value="TFK60611.1"/>
    <property type="molecule type" value="Genomic_DNA"/>
</dbReference>
<name>A0ACD3A502_9AGAR</name>
<evidence type="ECO:0000313" key="1">
    <source>
        <dbReference type="EMBL" id="TFK60611.1"/>
    </source>
</evidence>
<keyword evidence="2" id="KW-1185">Reference proteome</keyword>
<dbReference type="Proteomes" id="UP000308600">
    <property type="component" value="Unassembled WGS sequence"/>
</dbReference>